<accession>A0A222GDG0</accession>
<reference evidence="3 4" key="1">
    <citation type="submission" date="2017-08" db="EMBL/GenBank/DDBJ databases">
        <title>Complete genome of Colwellia sp. NB097-1, a psychrophile bacterium ioslated from Bering Sea.</title>
        <authorList>
            <person name="Chen X."/>
        </authorList>
    </citation>
    <scope>NUCLEOTIDE SEQUENCE [LARGE SCALE GENOMIC DNA]</scope>
    <source>
        <strain evidence="3 4">NB097-1</strain>
    </source>
</reference>
<keyword evidence="3" id="KW-0378">Hydrolase</keyword>
<dbReference type="GO" id="GO:0046872">
    <property type="term" value="F:metal ion binding"/>
    <property type="evidence" value="ECO:0007669"/>
    <property type="project" value="UniProtKB-KW"/>
</dbReference>
<evidence type="ECO:0000256" key="1">
    <source>
        <dbReference type="ARBA" id="ARBA00022723"/>
    </source>
</evidence>
<dbReference type="SUPFAM" id="SSF56281">
    <property type="entry name" value="Metallo-hydrolase/oxidoreductase"/>
    <property type="match status" value="1"/>
</dbReference>
<dbReference type="RefSeq" id="WP_081153385.1">
    <property type="nucleotide sequence ID" value="NZ_CP020465.1"/>
</dbReference>
<sequence length="289" mass="32195">MTNLKIKSFFDEVTNTATYVVADSYENECVIIDSVLGFNMSSGETSTALADDIIEYINTKQWQCLWILETHAHADHLTASPYLQKALGGKIAIGKHIVDVQKIFKPIFNFSAEFATDGRQFDQLLIEGDSLKLGSFTIEVLHTPGHTPACLTYIIDSNAFVGDTLFMPDYGTARCDFPGGDAETLYHSIHKIFALPENTCIYMGHDYKAEGRDDYVWQSSVAEQKSQNIHINSEVSVEEYVAFRNKRDQGLAMPKLILPSVQVNISAGHFPQAADNGLHYLTLPIDAFK</sequence>
<dbReference type="Pfam" id="PF00753">
    <property type="entry name" value="Lactamase_B"/>
    <property type="match status" value="1"/>
</dbReference>
<protein>
    <submittedName>
        <fullName evidence="3">MBL fold metallo-hydrolase</fullName>
    </submittedName>
</protein>
<dbReference type="InterPro" id="IPR044528">
    <property type="entry name" value="POD-like_MBL-fold"/>
</dbReference>
<evidence type="ECO:0000259" key="2">
    <source>
        <dbReference type="SMART" id="SM00849"/>
    </source>
</evidence>
<dbReference type="InterPro" id="IPR051682">
    <property type="entry name" value="Mito_Persulfide_Diox"/>
</dbReference>
<organism evidence="3 4">
    <name type="scientific">Cognaticolwellia beringensis</name>
    <dbReference type="NCBI Taxonomy" id="1967665"/>
    <lineage>
        <taxon>Bacteria</taxon>
        <taxon>Pseudomonadati</taxon>
        <taxon>Pseudomonadota</taxon>
        <taxon>Gammaproteobacteria</taxon>
        <taxon>Alteromonadales</taxon>
        <taxon>Colwelliaceae</taxon>
        <taxon>Cognaticolwellia</taxon>
    </lineage>
</organism>
<dbReference type="AlphaFoldDB" id="A0A222GDG0"/>
<keyword evidence="1" id="KW-0479">Metal-binding</keyword>
<dbReference type="EMBL" id="CP020465">
    <property type="protein sequence ID" value="ASP49414.1"/>
    <property type="molecule type" value="Genomic_DNA"/>
</dbReference>
<dbReference type="KEGG" id="cber:B5D82_17540"/>
<dbReference type="PANTHER" id="PTHR43084">
    <property type="entry name" value="PERSULFIDE DIOXYGENASE ETHE1"/>
    <property type="match status" value="1"/>
</dbReference>
<dbReference type="GO" id="GO:0070813">
    <property type="term" value="P:hydrogen sulfide metabolic process"/>
    <property type="evidence" value="ECO:0007669"/>
    <property type="project" value="TreeGrafter"/>
</dbReference>
<dbReference type="InterPro" id="IPR001279">
    <property type="entry name" value="Metallo-B-lactamas"/>
</dbReference>
<name>A0A222GDG0_9GAMM</name>
<dbReference type="Gene3D" id="3.60.15.10">
    <property type="entry name" value="Ribonuclease Z/Hydroxyacylglutathione hydrolase-like"/>
    <property type="match status" value="1"/>
</dbReference>
<dbReference type="GO" id="GO:0006749">
    <property type="term" value="P:glutathione metabolic process"/>
    <property type="evidence" value="ECO:0007669"/>
    <property type="project" value="InterPro"/>
</dbReference>
<dbReference type="SMART" id="SM00849">
    <property type="entry name" value="Lactamase_B"/>
    <property type="match status" value="1"/>
</dbReference>
<dbReference type="PANTHER" id="PTHR43084:SF1">
    <property type="entry name" value="PERSULFIDE DIOXYGENASE ETHE1, MITOCHONDRIAL"/>
    <property type="match status" value="1"/>
</dbReference>
<evidence type="ECO:0000313" key="4">
    <source>
        <dbReference type="Proteomes" id="UP000202259"/>
    </source>
</evidence>
<dbReference type="GO" id="GO:0016787">
    <property type="term" value="F:hydrolase activity"/>
    <property type="evidence" value="ECO:0007669"/>
    <property type="project" value="UniProtKB-KW"/>
</dbReference>
<evidence type="ECO:0000313" key="3">
    <source>
        <dbReference type="EMBL" id="ASP49414.1"/>
    </source>
</evidence>
<dbReference type="Proteomes" id="UP000202259">
    <property type="component" value="Chromosome"/>
</dbReference>
<keyword evidence="4" id="KW-1185">Reference proteome</keyword>
<dbReference type="GO" id="GO:0050313">
    <property type="term" value="F:sulfur dioxygenase activity"/>
    <property type="evidence" value="ECO:0007669"/>
    <property type="project" value="InterPro"/>
</dbReference>
<dbReference type="OrthoDB" id="9784009at2"/>
<gene>
    <name evidence="3" type="ORF">B5D82_17540</name>
</gene>
<dbReference type="CDD" id="cd07724">
    <property type="entry name" value="POD-like_MBL-fold"/>
    <property type="match status" value="1"/>
</dbReference>
<dbReference type="InterPro" id="IPR036866">
    <property type="entry name" value="RibonucZ/Hydroxyglut_hydro"/>
</dbReference>
<feature type="domain" description="Metallo-beta-lactamase" evidence="2">
    <location>
        <begin position="15"/>
        <end position="205"/>
    </location>
</feature>
<proteinExistence type="predicted"/>